<evidence type="ECO:0000313" key="1">
    <source>
        <dbReference type="EMBL" id="MBX38798.1"/>
    </source>
</evidence>
<proteinExistence type="predicted"/>
<organism evidence="1">
    <name type="scientific">Rhizophora mucronata</name>
    <name type="common">Asiatic mangrove</name>
    <dbReference type="NCBI Taxonomy" id="61149"/>
    <lineage>
        <taxon>Eukaryota</taxon>
        <taxon>Viridiplantae</taxon>
        <taxon>Streptophyta</taxon>
        <taxon>Embryophyta</taxon>
        <taxon>Tracheophyta</taxon>
        <taxon>Spermatophyta</taxon>
        <taxon>Magnoliopsida</taxon>
        <taxon>eudicotyledons</taxon>
        <taxon>Gunneridae</taxon>
        <taxon>Pentapetalae</taxon>
        <taxon>rosids</taxon>
        <taxon>fabids</taxon>
        <taxon>Malpighiales</taxon>
        <taxon>Rhizophoraceae</taxon>
        <taxon>Rhizophora</taxon>
    </lineage>
</organism>
<dbReference type="EMBL" id="GGEC01058314">
    <property type="protein sequence ID" value="MBX38798.1"/>
    <property type="molecule type" value="Transcribed_RNA"/>
</dbReference>
<sequence length="8" mass="945">MPTKQLDI</sequence>
<protein>
    <submittedName>
        <fullName evidence="1">Uncharacterized protein</fullName>
    </submittedName>
</protein>
<accession>A0A2P2N8H9</accession>
<name>A0A2P2N8H9_RHIMU</name>
<reference evidence="1" key="1">
    <citation type="submission" date="2018-02" db="EMBL/GenBank/DDBJ databases">
        <title>Rhizophora mucronata_Transcriptome.</title>
        <authorList>
            <person name="Meera S.P."/>
            <person name="Sreeshan A."/>
            <person name="Augustine A."/>
        </authorList>
    </citation>
    <scope>NUCLEOTIDE SEQUENCE</scope>
    <source>
        <tissue evidence="1">Leaf</tissue>
    </source>
</reference>